<evidence type="ECO:0000256" key="9">
    <source>
        <dbReference type="ARBA" id="ARBA00023136"/>
    </source>
</evidence>
<evidence type="ECO:0000259" key="12">
    <source>
        <dbReference type="Pfam" id="PF00852"/>
    </source>
</evidence>
<name>A7SI20_NEMVE</name>
<comment type="pathway">
    <text evidence="2">Protein modification; protein glycosylation.</text>
</comment>
<reference evidence="14 15" key="1">
    <citation type="journal article" date="2007" name="Science">
        <title>Sea anemone genome reveals ancestral eumetazoan gene repertoire and genomic organization.</title>
        <authorList>
            <person name="Putnam N.H."/>
            <person name="Srivastava M."/>
            <person name="Hellsten U."/>
            <person name="Dirks B."/>
            <person name="Chapman J."/>
            <person name="Salamov A."/>
            <person name="Terry A."/>
            <person name="Shapiro H."/>
            <person name="Lindquist E."/>
            <person name="Kapitonov V.V."/>
            <person name="Jurka J."/>
            <person name="Genikhovich G."/>
            <person name="Grigoriev I.V."/>
            <person name="Lucas S.M."/>
            <person name="Steele R.E."/>
            <person name="Finnerty J.R."/>
            <person name="Technau U."/>
            <person name="Martindale M.Q."/>
            <person name="Rokhsar D.S."/>
        </authorList>
    </citation>
    <scope>NUCLEOTIDE SEQUENCE [LARGE SCALE GENOMIC DNA]</scope>
    <source>
        <strain evidence="15">CH2 X CH6</strain>
    </source>
</reference>
<dbReference type="AlphaFoldDB" id="A7SI20"/>
<evidence type="ECO:0000256" key="6">
    <source>
        <dbReference type="ARBA" id="ARBA00022692"/>
    </source>
</evidence>
<keyword evidence="5 11" id="KW-0808">Transferase</keyword>
<feature type="domain" description="Fucosyltransferase C-terminal" evidence="12">
    <location>
        <begin position="107"/>
        <end position="255"/>
    </location>
</feature>
<evidence type="ECO:0000313" key="14">
    <source>
        <dbReference type="EMBL" id="EDO36648.1"/>
    </source>
</evidence>
<evidence type="ECO:0000313" key="15">
    <source>
        <dbReference type="Proteomes" id="UP000001593"/>
    </source>
</evidence>
<sequence>MNNPNAECPYQCRTTNDKTLFAKSSAVIFHARDMPSVTTLNDLMRKKPVTQVWVYCSMENPIYTPPTSPLNNMFNWTMTYSSKSDVFFPYGQYIASPSPSIADDFTKGKDKLIVWGVSHCKLLRDQVAQKLSEYLPVNIYGGCASMFPKRHRDGTTCPRSSQQCDELLRRFKFALSFENEECPDYVTEKYWLPIIRGNLPIVLGEGINDDVAIPGSYINIKDFPNIKALSEYIKYLDKNHTAYNEYFQWKRKYKINS</sequence>
<keyword evidence="11" id="KW-0333">Golgi apparatus</keyword>
<evidence type="ECO:0000256" key="2">
    <source>
        <dbReference type="ARBA" id="ARBA00004922"/>
    </source>
</evidence>
<evidence type="ECO:0000256" key="7">
    <source>
        <dbReference type="ARBA" id="ARBA00022968"/>
    </source>
</evidence>
<dbReference type="InterPro" id="IPR055270">
    <property type="entry name" value="Glyco_tran_10_C"/>
</dbReference>
<comment type="subcellular location">
    <subcellularLocation>
        <location evidence="11">Golgi apparatus</location>
        <location evidence="11">Golgi stack membrane</location>
        <topology evidence="11">Single-pass type II membrane protein</topology>
    </subcellularLocation>
    <subcellularLocation>
        <location evidence="1">Membrane</location>
        <topology evidence="1">Single-pass membrane protein</topology>
    </subcellularLocation>
</comment>
<dbReference type="eggNOG" id="KOG2619">
    <property type="taxonomic scope" value="Eukaryota"/>
</dbReference>
<evidence type="ECO:0000256" key="11">
    <source>
        <dbReference type="RuleBase" id="RU003832"/>
    </source>
</evidence>
<dbReference type="GO" id="GO:0046920">
    <property type="term" value="F:alpha-(1-&gt;3)-fucosyltransferase activity"/>
    <property type="evidence" value="ECO:0000318"/>
    <property type="project" value="GO_Central"/>
</dbReference>
<dbReference type="Proteomes" id="UP000001593">
    <property type="component" value="Unassembled WGS sequence"/>
</dbReference>
<comment type="similarity">
    <text evidence="3 11">Belongs to the glycosyltransferase 10 family.</text>
</comment>
<accession>A7SI20</accession>
<dbReference type="FunFam" id="3.40.50.11660:FF:000006">
    <property type="entry name" value="Alpha-(1,3)-fucosyltransferase C"/>
    <property type="match status" value="1"/>
</dbReference>
<dbReference type="InterPro" id="IPR038577">
    <property type="entry name" value="GT10-like_C_sf"/>
</dbReference>
<evidence type="ECO:0000256" key="8">
    <source>
        <dbReference type="ARBA" id="ARBA00022989"/>
    </source>
</evidence>
<dbReference type="PANTHER" id="PTHR11929">
    <property type="entry name" value="ALPHA- 1,3 -FUCOSYLTRANSFERASE"/>
    <property type="match status" value="1"/>
</dbReference>
<keyword evidence="4 11" id="KW-0328">Glycosyltransferase</keyword>
<dbReference type="EC" id="2.4.1.-" evidence="11"/>
<feature type="non-terminal residue" evidence="14">
    <location>
        <position position="257"/>
    </location>
</feature>
<keyword evidence="8" id="KW-1133">Transmembrane helix</keyword>
<dbReference type="UniPathway" id="UPA00378"/>
<keyword evidence="15" id="KW-1185">Reference proteome</keyword>
<evidence type="ECO:0000256" key="1">
    <source>
        <dbReference type="ARBA" id="ARBA00004167"/>
    </source>
</evidence>
<dbReference type="FunCoup" id="A7SI20">
    <property type="interactions" value="19"/>
</dbReference>
<keyword evidence="6 11" id="KW-0812">Transmembrane</keyword>
<evidence type="ECO:0000259" key="13">
    <source>
        <dbReference type="Pfam" id="PF17039"/>
    </source>
</evidence>
<dbReference type="PANTHER" id="PTHR11929:SF145">
    <property type="entry name" value="ALPHA-(1,3)-FUCOSYLTRANSFERASE FUT-1"/>
    <property type="match status" value="1"/>
</dbReference>
<keyword evidence="7" id="KW-0735">Signal-anchor</keyword>
<evidence type="ECO:0000256" key="10">
    <source>
        <dbReference type="ARBA" id="ARBA00023180"/>
    </source>
</evidence>
<dbReference type="OMA" id="CKACRIL"/>
<dbReference type="Pfam" id="PF00852">
    <property type="entry name" value="Glyco_transf_10"/>
    <property type="match status" value="1"/>
</dbReference>
<evidence type="ECO:0000256" key="4">
    <source>
        <dbReference type="ARBA" id="ARBA00022676"/>
    </source>
</evidence>
<protein>
    <recommendedName>
        <fullName evidence="11">Fucosyltransferase</fullName>
        <ecNumber evidence="11">2.4.1.-</ecNumber>
    </recommendedName>
</protein>
<dbReference type="GO" id="GO:0032580">
    <property type="term" value="C:Golgi cisterna membrane"/>
    <property type="evidence" value="ECO:0007669"/>
    <property type="project" value="UniProtKB-SubCell"/>
</dbReference>
<dbReference type="EMBL" id="DS469664">
    <property type="protein sequence ID" value="EDO36648.1"/>
    <property type="molecule type" value="Genomic_DNA"/>
</dbReference>
<dbReference type="InterPro" id="IPR001503">
    <property type="entry name" value="Glyco_trans_10"/>
</dbReference>
<gene>
    <name evidence="14" type="ORF">NEMVEDRAFT_v1g119073</name>
</gene>
<feature type="domain" description="Fucosyltransferase N-terminal" evidence="13">
    <location>
        <begin position="10"/>
        <end position="91"/>
    </location>
</feature>
<organism evidence="14 15">
    <name type="scientific">Nematostella vectensis</name>
    <name type="common">Starlet sea anemone</name>
    <dbReference type="NCBI Taxonomy" id="45351"/>
    <lineage>
        <taxon>Eukaryota</taxon>
        <taxon>Metazoa</taxon>
        <taxon>Cnidaria</taxon>
        <taxon>Anthozoa</taxon>
        <taxon>Hexacorallia</taxon>
        <taxon>Actiniaria</taxon>
        <taxon>Edwardsiidae</taxon>
        <taxon>Nematostella</taxon>
    </lineage>
</organism>
<dbReference type="InParanoid" id="A7SI20"/>
<evidence type="ECO:0000256" key="3">
    <source>
        <dbReference type="ARBA" id="ARBA00008919"/>
    </source>
</evidence>
<dbReference type="SUPFAM" id="SSF53756">
    <property type="entry name" value="UDP-Glycosyltransferase/glycogen phosphorylase"/>
    <property type="match status" value="1"/>
</dbReference>
<dbReference type="PhylomeDB" id="A7SI20"/>
<keyword evidence="10" id="KW-0325">Glycoprotein</keyword>
<dbReference type="STRING" id="45351.A7SI20"/>
<keyword evidence="9" id="KW-0472">Membrane</keyword>
<dbReference type="HOGENOM" id="CLU_032075_3_0_1"/>
<dbReference type="Pfam" id="PF17039">
    <property type="entry name" value="Glyco_tran_10_N"/>
    <property type="match status" value="1"/>
</dbReference>
<proteinExistence type="inferred from homology"/>
<evidence type="ECO:0000256" key="5">
    <source>
        <dbReference type="ARBA" id="ARBA00022679"/>
    </source>
</evidence>
<dbReference type="Gene3D" id="3.40.50.11660">
    <property type="entry name" value="Glycosyl transferase family 10, C-terminal domain"/>
    <property type="match status" value="1"/>
</dbReference>
<dbReference type="InterPro" id="IPR031481">
    <property type="entry name" value="Glyco_tran_10_N"/>
</dbReference>